<dbReference type="SUPFAM" id="SSF47413">
    <property type="entry name" value="lambda repressor-like DNA-binding domains"/>
    <property type="match status" value="1"/>
</dbReference>
<evidence type="ECO:0000313" key="2">
    <source>
        <dbReference type="Proteomes" id="UP000250241"/>
    </source>
</evidence>
<sequence>MSREPNPARGVGQDVRDARRALGWSQAELANRAHVSRPTIARVETGVNISTGTLEKVAKALGKRLHISDQP</sequence>
<dbReference type="InterPro" id="IPR010982">
    <property type="entry name" value="Lambda_DNA-bd_dom_sf"/>
</dbReference>
<dbReference type="CDD" id="cd00093">
    <property type="entry name" value="HTH_XRE"/>
    <property type="match status" value="1"/>
</dbReference>
<organism evidence="1 2">
    <name type="scientific">Rothia aeria</name>
    <dbReference type="NCBI Taxonomy" id="172042"/>
    <lineage>
        <taxon>Bacteria</taxon>
        <taxon>Bacillati</taxon>
        <taxon>Actinomycetota</taxon>
        <taxon>Actinomycetes</taxon>
        <taxon>Micrococcales</taxon>
        <taxon>Micrococcaceae</taxon>
        <taxon>Rothia</taxon>
    </lineage>
</organism>
<protein>
    <submittedName>
        <fullName evidence="1">Uncharacterized protein</fullName>
    </submittedName>
</protein>
<dbReference type="GeneID" id="93862531"/>
<reference evidence="1 2" key="1">
    <citation type="submission" date="2016-10" db="EMBL/GenBank/DDBJ databases">
        <title>Genome sequence of Rothia aeria strain JCM11412.</title>
        <authorList>
            <person name="Nambu T."/>
        </authorList>
    </citation>
    <scope>NUCLEOTIDE SEQUENCE [LARGE SCALE GENOMIC DNA]</scope>
    <source>
        <strain evidence="1 2">JCM 11412</strain>
    </source>
</reference>
<dbReference type="EMBL" id="AP017895">
    <property type="protein sequence ID" value="BAV88744.1"/>
    <property type="molecule type" value="Genomic_DNA"/>
</dbReference>
<accession>A0A2Z5R2J1</accession>
<proteinExistence type="predicted"/>
<dbReference type="Proteomes" id="UP000250241">
    <property type="component" value="Chromosome"/>
</dbReference>
<keyword evidence="2" id="KW-1185">Reference proteome</keyword>
<dbReference type="AlphaFoldDB" id="A0A2Z5R2J1"/>
<evidence type="ECO:0000313" key="1">
    <source>
        <dbReference type="EMBL" id="BAV88744.1"/>
    </source>
</evidence>
<dbReference type="Pfam" id="PF01381">
    <property type="entry name" value="HTH_3"/>
    <property type="match status" value="1"/>
</dbReference>
<gene>
    <name evidence="1" type="ORF">RA11412_2445</name>
</gene>
<dbReference type="Gene3D" id="1.10.260.40">
    <property type="entry name" value="lambda repressor-like DNA-binding domains"/>
    <property type="match status" value="1"/>
</dbReference>
<dbReference type="GO" id="GO:0003677">
    <property type="term" value="F:DNA binding"/>
    <property type="evidence" value="ECO:0007669"/>
    <property type="project" value="InterPro"/>
</dbReference>
<dbReference type="PROSITE" id="PS50943">
    <property type="entry name" value="HTH_CROC1"/>
    <property type="match status" value="1"/>
</dbReference>
<dbReference type="KEGG" id="raj:RA11412_2445"/>
<name>A0A2Z5R2J1_9MICC</name>
<dbReference type="SMART" id="SM00530">
    <property type="entry name" value="HTH_XRE"/>
    <property type="match status" value="1"/>
</dbReference>
<dbReference type="RefSeq" id="WP_128088012.1">
    <property type="nucleotide sequence ID" value="NZ_CP068102.1"/>
</dbReference>
<dbReference type="InterPro" id="IPR001387">
    <property type="entry name" value="Cro/C1-type_HTH"/>
</dbReference>